<dbReference type="RefSeq" id="WP_369000681.1">
    <property type="nucleotide sequence ID" value="NZ_CP158487.1"/>
</dbReference>
<dbReference type="AlphaFoldDB" id="A0AB39JBA3"/>
<evidence type="ECO:0000256" key="1">
    <source>
        <dbReference type="SAM" id="Phobius"/>
    </source>
</evidence>
<feature type="transmembrane region" description="Helical" evidence="1">
    <location>
        <begin position="92"/>
        <end position="112"/>
    </location>
</feature>
<feature type="transmembrane region" description="Helical" evidence="1">
    <location>
        <begin position="59"/>
        <end position="85"/>
    </location>
</feature>
<proteinExistence type="predicted"/>
<name>A0AB39JBA3_9BACT</name>
<dbReference type="EMBL" id="CP158487">
    <property type="protein sequence ID" value="XDN89435.1"/>
    <property type="molecule type" value="Genomic_DNA"/>
</dbReference>
<gene>
    <name evidence="2" type="ORF">TM074_01860</name>
</gene>
<evidence type="ECO:0008006" key="3">
    <source>
        <dbReference type="Google" id="ProtNLM"/>
    </source>
</evidence>
<feature type="transmembrane region" description="Helical" evidence="1">
    <location>
        <begin position="21"/>
        <end position="47"/>
    </location>
</feature>
<evidence type="ECO:0000313" key="2">
    <source>
        <dbReference type="EMBL" id="XDN89435.1"/>
    </source>
</evidence>
<reference evidence="2" key="1">
    <citation type="submission" date="2024-06" db="EMBL/GenBank/DDBJ databases">
        <authorList>
            <person name="Atkinson C."/>
            <person name="McLean J."/>
            <person name="Gallagher L."/>
            <person name="Bor B."/>
            <person name="Mougous J."/>
        </authorList>
    </citation>
    <scope>NUCLEOTIDE SEQUENCE</scope>
    <source>
        <strain evidence="2">TM7-074</strain>
    </source>
</reference>
<keyword evidence="1" id="KW-0472">Membrane</keyword>
<accession>A0AB39JBA3</accession>
<protein>
    <recommendedName>
        <fullName evidence="3">DUF3995 domain-containing protein</fullName>
    </recommendedName>
</protein>
<keyword evidence="1" id="KW-0812">Transmembrane</keyword>
<keyword evidence="1" id="KW-1133">Transmembrane helix</keyword>
<feature type="transmembrane region" description="Helical" evidence="1">
    <location>
        <begin position="157"/>
        <end position="175"/>
    </location>
</feature>
<sequence length="176" mass="19822">MRSFLHMTKTSNQAEITVKDVFTVDFLPFLLSIVVMVPLLYGMGWLIGSADPRQGVPSYYIQVLFMENPLVELIMVAAACFIAVGQKPQARFWSTMGMATFIALIDASNFLWHIDVSGYLSIFAGILLMISGWRLWDYYEVRKIYAMTEPYLTKAALATYITLGILAIVLLIPYGN</sequence>
<organism evidence="2">
    <name type="scientific">Candidatus Nanosynbacter sp. TM7-074</name>
    <dbReference type="NCBI Taxonomy" id="3158573"/>
    <lineage>
        <taxon>Bacteria</taxon>
        <taxon>Candidatus Saccharimonadota</taxon>
        <taxon>Candidatus Saccharimonadia</taxon>
        <taxon>Candidatus Nanosynbacterales</taxon>
        <taxon>Candidatus Nanosynbacteraceae</taxon>
        <taxon>Candidatus Nanosynbacter</taxon>
    </lineage>
</organism>
<feature type="transmembrane region" description="Helical" evidence="1">
    <location>
        <begin position="118"/>
        <end position="136"/>
    </location>
</feature>